<organism evidence="2 3">
    <name type="scientific">Plasmodium ovale wallikeri</name>
    <dbReference type="NCBI Taxonomy" id="864142"/>
    <lineage>
        <taxon>Eukaryota</taxon>
        <taxon>Sar</taxon>
        <taxon>Alveolata</taxon>
        <taxon>Apicomplexa</taxon>
        <taxon>Aconoidasida</taxon>
        <taxon>Haemosporida</taxon>
        <taxon>Plasmodiidae</taxon>
        <taxon>Plasmodium</taxon>
        <taxon>Plasmodium (Plasmodium)</taxon>
    </lineage>
</organism>
<reference evidence="3" key="1">
    <citation type="submission" date="2016-05" db="EMBL/GenBank/DDBJ databases">
        <authorList>
            <person name="Naeem R."/>
        </authorList>
    </citation>
    <scope>NUCLEOTIDE SEQUENCE [LARGE SCALE GENOMIC DNA]</scope>
</reference>
<feature type="region of interest" description="Disordered" evidence="1">
    <location>
        <begin position="1"/>
        <end position="20"/>
    </location>
</feature>
<accession>A0A1A8Z9K8</accession>
<gene>
    <name evidence="2" type="ORF">POVWA1_042230</name>
</gene>
<dbReference type="AlphaFoldDB" id="A0A1A8Z9K8"/>
<sequence length="148" mass="16724">MRTGERANERTSERANEHTLGRSPSFAVSRLQWHRVLAADTRTKKQFCNCNFIYANSCLKEDSSQVHNDSHYRNEYNRTSCEKPLLGHISKSHVQCAKSEIIHALEYAHVSCTSAVKQGVRNELVICARNFVHSSPADGCGEEKKTES</sequence>
<evidence type="ECO:0000313" key="2">
    <source>
        <dbReference type="EMBL" id="SBT40551.1"/>
    </source>
</evidence>
<evidence type="ECO:0000256" key="1">
    <source>
        <dbReference type="SAM" id="MobiDB-lite"/>
    </source>
</evidence>
<name>A0A1A8Z9K8_PLAOA</name>
<dbReference type="Proteomes" id="UP000078555">
    <property type="component" value="Unassembled WGS sequence"/>
</dbReference>
<keyword evidence="3" id="KW-1185">Reference proteome</keyword>
<evidence type="ECO:0000313" key="3">
    <source>
        <dbReference type="Proteomes" id="UP000078555"/>
    </source>
</evidence>
<dbReference type="EMBL" id="FLRD01000115">
    <property type="protein sequence ID" value="SBT40551.1"/>
    <property type="molecule type" value="Genomic_DNA"/>
</dbReference>
<protein>
    <submittedName>
        <fullName evidence="2">Uncharacterized protein</fullName>
    </submittedName>
</protein>
<proteinExistence type="predicted"/>